<dbReference type="Pfam" id="PF01019">
    <property type="entry name" value="G_glu_transpept"/>
    <property type="match status" value="1"/>
</dbReference>
<proteinExistence type="inferred from homology"/>
<accession>A0A517XZS2</accession>
<dbReference type="SUPFAM" id="SSF56235">
    <property type="entry name" value="N-terminal nucleophile aminohydrolases (Ntn hydrolases)"/>
    <property type="match status" value="1"/>
</dbReference>
<dbReference type="UniPathway" id="UPA00204"/>
<dbReference type="InterPro" id="IPR043138">
    <property type="entry name" value="GGT_lsub"/>
</dbReference>
<evidence type="ECO:0000256" key="8">
    <source>
        <dbReference type="ARBA" id="ARBA00047417"/>
    </source>
</evidence>
<keyword evidence="12" id="KW-0732">Signal</keyword>
<dbReference type="EC" id="3.4.19.13" evidence="11"/>
<feature type="chain" id="PRO_5021954731" description="Glutathione hydrolase proenzyme" evidence="12">
    <location>
        <begin position="19"/>
        <end position="557"/>
    </location>
</feature>
<evidence type="ECO:0000256" key="6">
    <source>
        <dbReference type="ARBA" id="ARBA00023145"/>
    </source>
</evidence>
<dbReference type="GO" id="GO:0103068">
    <property type="term" value="F:leukotriene C4 gamma-glutamyl transferase activity"/>
    <property type="evidence" value="ECO:0007669"/>
    <property type="project" value="UniProtKB-EC"/>
</dbReference>
<dbReference type="Gene3D" id="3.60.20.40">
    <property type="match status" value="1"/>
</dbReference>
<dbReference type="GO" id="GO:0006751">
    <property type="term" value="P:glutathione catabolic process"/>
    <property type="evidence" value="ECO:0007669"/>
    <property type="project" value="UniProtKB-UniRule"/>
</dbReference>
<protein>
    <recommendedName>
        <fullName evidence="11">Glutathione hydrolase proenzyme</fullName>
        <ecNumber evidence="11">2.3.2.2</ecNumber>
        <ecNumber evidence="11">3.4.19.13</ecNumber>
    </recommendedName>
    <component>
        <recommendedName>
            <fullName evidence="11">Glutathione hydrolase large chain</fullName>
        </recommendedName>
    </component>
    <component>
        <recommendedName>
            <fullName evidence="11">Glutathione hydrolase small chain</fullName>
        </recommendedName>
    </component>
</protein>
<evidence type="ECO:0000256" key="7">
    <source>
        <dbReference type="ARBA" id="ARBA00023315"/>
    </source>
</evidence>
<evidence type="ECO:0000256" key="2">
    <source>
        <dbReference type="ARBA" id="ARBA00001089"/>
    </source>
</evidence>
<comment type="catalytic activity">
    <reaction evidence="2 11">
        <text>glutathione + H2O = L-cysteinylglycine + L-glutamate</text>
        <dbReference type="Rhea" id="RHEA:28807"/>
        <dbReference type="ChEBI" id="CHEBI:15377"/>
        <dbReference type="ChEBI" id="CHEBI:29985"/>
        <dbReference type="ChEBI" id="CHEBI:57925"/>
        <dbReference type="ChEBI" id="CHEBI:61694"/>
        <dbReference type="EC" id="3.4.19.13"/>
    </reaction>
</comment>
<comment type="similarity">
    <text evidence="3 11">Belongs to the gamma-glutamyltransferase family.</text>
</comment>
<keyword evidence="5 11" id="KW-0378">Hydrolase</keyword>
<dbReference type="NCBIfam" id="TIGR00066">
    <property type="entry name" value="g_glut_trans"/>
    <property type="match status" value="1"/>
</dbReference>
<dbReference type="InterPro" id="IPR000101">
    <property type="entry name" value="GGT_peptidase"/>
</dbReference>
<dbReference type="InterPro" id="IPR029055">
    <property type="entry name" value="Ntn_hydrolases_N"/>
</dbReference>
<comment type="PTM">
    <text evidence="11">Cleaved by autocatalysis into a large and a small subunit.</text>
</comment>
<dbReference type="AlphaFoldDB" id="A0A517XZS2"/>
<dbReference type="InterPro" id="IPR051792">
    <property type="entry name" value="GGT_bact"/>
</dbReference>
<evidence type="ECO:0000256" key="10">
    <source>
        <dbReference type="PIRSR" id="PIRSR600101-2"/>
    </source>
</evidence>
<dbReference type="PANTHER" id="PTHR43199">
    <property type="entry name" value="GLUTATHIONE HYDROLASE"/>
    <property type="match status" value="1"/>
</dbReference>
<comment type="pathway">
    <text evidence="11">Sulfur metabolism; glutathione metabolism.</text>
</comment>
<comment type="subunit">
    <text evidence="11">This enzyme consists of two polypeptide chains, which are synthesized in precursor form from a single polypeptide.</text>
</comment>
<gene>
    <name evidence="13" type="primary">ggt</name>
    <name evidence="13" type="ORF">ETAA1_50020</name>
</gene>
<keyword evidence="4 11" id="KW-0808">Transferase</keyword>
<dbReference type="PRINTS" id="PR01210">
    <property type="entry name" value="GGTRANSPTASE"/>
</dbReference>
<comment type="catalytic activity">
    <reaction evidence="8 11">
        <text>an N-terminal (5-L-glutamyl)-[peptide] + an alpha-amino acid = 5-L-glutamyl amino acid + an N-terminal L-alpha-aminoacyl-[peptide]</text>
        <dbReference type="Rhea" id="RHEA:23904"/>
        <dbReference type="Rhea" id="RHEA-COMP:9780"/>
        <dbReference type="Rhea" id="RHEA-COMP:9795"/>
        <dbReference type="ChEBI" id="CHEBI:77644"/>
        <dbReference type="ChEBI" id="CHEBI:78597"/>
        <dbReference type="ChEBI" id="CHEBI:78599"/>
        <dbReference type="ChEBI" id="CHEBI:78608"/>
        <dbReference type="EC" id="2.3.2.2"/>
    </reaction>
</comment>
<feature type="binding site" evidence="10">
    <location>
        <position position="461"/>
    </location>
    <ligand>
        <name>L-glutamate</name>
        <dbReference type="ChEBI" id="CHEBI:29985"/>
    </ligand>
</feature>
<dbReference type="RefSeq" id="WP_145243116.1">
    <property type="nucleotide sequence ID" value="NZ_CP036273.1"/>
</dbReference>
<dbReference type="EC" id="2.3.2.2" evidence="11"/>
<keyword evidence="7 11" id="KW-0012">Acyltransferase</keyword>
<dbReference type="Gene3D" id="1.10.246.130">
    <property type="match status" value="1"/>
</dbReference>
<feature type="signal peptide" evidence="12">
    <location>
        <begin position="1"/>
        <end position="18"/>
    </location>
</feature>
<evidence type="ECO:0000313" key="13">
    <source>
        <dbReference type="EMBL" id="QDU23012.1"/>
    </source>
</evidence>
<organism evidence="13 14">
    <name type="scientific">Urbifossiella limnaea</name>
    <dbReference type="NCBI Taxonomy" id="2528023"/>
    <lineage>
        <taxon>Bacteria</taxon>
        <taxon>Pseudomonadati</taxon>
        <taxon>Planctomycetota</taxon>
        <taxon>Planctomycetia</taxon>
        <taxon>Gemmatales</taxon>
        <taxon>Gemmataceae</taxon>
        <taxon>Urbifossiella</taxon>
    </lineage>
</organism>
<keyword evidence="14" id="KW-1185">Reference proteome</keyword>
<comment type="catalytic activity">
    <reaction evidence="1 11">
        <text>an S-substituted glutathione + H2O = an S-substituted L-cysteinylglycine + L-glutamate</text>
        <dbReference type="Rhea" id="RHEA:59468"/>
        <dbReference type="ChEBI" id="CHEBI:15377"/>
        <dbReference type="ChEBI" id="CHEBI:29985"/>
        <dbReference type="ChEBI" id="CHEBI:90779"/>
        <dbReference type="ChEBI" id="CHEBI:143103"/>
        <dbReference type="EC" id="3.4.19.13"/>
    </reaction>
</comment>
<evidence type="ECO:0000256" key="1">
    <source>
        <dbReference type="ARBA" id="ARBA00001049"/>
    </source>
</evidence>
<dbReference type="OrthoDB" id="9781342at2"/>
<evidence type="ECO:0000256" key="3">
    <source>
        <dbReference type="ARBA" id="ARBA00009381"/>
    </source>
</evidence>
<dbReference type="KEGG" id="uli:ETAA1_50020"/>
<evidence type="ECO:0000313" key="14">
    <source>
        <dbReference type="Proteomes" id="UP000319576"/>
    </source>
</evidence>
<evidence type="ECO:0000256" key="4">
    <source>
        <dbReference type="ARBA" id="ARBA00022679"/>
    </source>
</evidence>
<dbReference type="PANTHER" id="PTHR43199:SF1">
    <property type="entry name" value="GLUTATHIONE HYDROLASE PROENZYME"/>
    <property type="match status" value="1"/>
</dbReference>
<dbReference type="GO" id="GO:0006750">
    <property type="term" value="P:glutathione biosynthetic process"/>
    <property type="evidence" value="ECO:0007669"/>
    <property type="project" value="UniProtKB-KW"/>
</dbReference>
<keyword evidence="6 11" id="KW-0865">Zymogen</keyword>
<evidence type="ECO:0000256" key="12">
    <source>
        <dbReference type="SAM" id="SignalP"/>
    </source>
</evidence>
<feature type="binding site" evidence="10">
    <location>
        <begin position="439"/>
        <end position="440"/>
    </location>
    <ligand>
        <name>L-glutamate</name>
        <dbReference type="ChEBI" id="CHEBI:29985"/>
    </ligand>
</feature>
<dbReference type="GO" id="GO:0036374">
    <property type="term" value="F:glutathione hydrolase activity"/>
    <property type="evidence" value="ECO:0007669"/>
    <property type="project" value="UniProtKB-UniRule"/>
</dbReference>
<feature type="binding site" evidence="10">
    <location>
        <position position="97"/>
    </location>
    <ligand>
        <name>L-glutamate</name>
        <dbReference type="ChEBI" id="CHEBI:29985"/>
    </ligand>
</feature>
<evidence type="ECO:0000256" key="9">
    <source>
        <dbReference type="PIRSR" id="PIRSR600101-1"/>
    </source>
</evidence>
<dbReference type="Proteomes" id="UP000319576">
    <property type="component" value="Chromosome"/>
</dbReference>
<name>A0A517XZS2_9BACT</name>
<feature type="binding site" evidence="10">
    <location>
        <position position="410"/>
    </location>
    <ligand>
        <name>L-glutamate</name>
        <dbReference type="ChEBI" id="CHEBI:29985"/>
    </ligand>
</feature>
<evidence type="ECO:0000256" key="11">
    <source>
        <dbReference type="RuleBase" id="RU368036"/>
    </source>
</evidence>
<keyword evidence="11" id="KW-0317">Glutathione biosynthesis</keyword>
<dbReference type="EMBL" id="CP036273">
    <property type="protein sequence ID" value="QDU23012.1"/>
    <property type="molecule type" value="Genomic_DNA"/>
</dbReference>
<reference evidence="13 14" key="1">
    <citation type="submission" date="2019-02" db="EMBL/GenBank/DDBJ databases">
        <title>Deep-cultivation of Planctomycetes and their phenomic and genomic characterization uncovers novel biology.</title>
        <authorList>
            <person name="Wiegand S."/>
            <person name="Jogler M."/>
            <person name="Boedeker C."/>
            <person name="Pinto D."/>
            <person name="Vollmers J."/>
            <person name="Rivas-Marin E."/>
            <person name="Kohn T."/>
            <person name="Peeters S.H."/>
            <person name="Heuer A."/>
            <person name="Rast P."/>
            <person name="Oberbeckmann S."/>
            <person name="Bunk B."/>
            <person name="Jeske O."/>
            <person name="Meyerdierks A."/>
            <person name="Storesund J.E."/>
            <person name="Kallscheuer N."/>
            <person name="Luecker S."/>
            <person name="Lage O.M."/>
            <person name="Pohl T."/>
            <person name="Merkel B.J."/>
            <person name="Hornburger P."/>
            <person name="Mueller R.-W."/>
            <person name="Bruemmer F."/>
            <person name="Labrenz M."/>
            <person name="Spormann A.M."/>
            <person name="Op den Camp H."/>
            <person name="Overmann J."/>
            <person name="Amann R."/>
            <person name="Jetten M.S.M."/>
            <person name="Mascher T."/>
            <person name="Medema M.H."/>
            <person name="Devos D.P."/>
            <person name="Kaster A.-K."/>
            <person name="Ovreas L."/>
            <person name="Rohde M."/>
            <person name="Galperin M.Y."/>
            <person name="Jogler C."/>
        </authorList>
    </citation>
    <scope>NUCLEOTIDE SEQUENCE [LARGE SCALE GENOMIC DNA]</scope>
    <source>
        <strain evidence="13 14">ETA_A1</strain>
    </source>
</reference>
<feature type="active site" description="Nucleophile" evidence="9">
    <location>
        <position position="368"/>
    </location>
</feature>
<sequence precursor="true">MRLAPVLLLLLVAIPGAAQPPAPRVATEATNGMVVCVSPPAADVGVAILKKGGNAVDAAVAVALAMAVTWPEAGNLGGGGFMMIAPPGQAPTCVEYRETAPAAAGPKLFADGTVSAFSHKASGVPGTVRGLGLAHKKYGKLPWKDVVMPAVELAEKGFTVTDGLSWSIGWVLASPTTTNAEFHRVYDKPGGGYWRPGDTMKLPDLGRTLRLIAEKGADEFYTGDPADKLAAEMKAGNGIMTKDDIAKYQAKERTPVTTNYRGYDVYGPPPPSSGGVGICLMLNVLENFDLKKQGRWSAATNHQIVETMKRSYADRARHLGDPDFTTIPPHLTTKAYAKKLAATIDMKAATPSEKVAPEIPLAGEGDSTTHFSVIDKDGLAVSNTYTLEHSFGSRVVVKGSGYILNNEMTDFNPVPGVTTKSGQIGTPANLVAPGKRMLSSQTPVIVRKDGKPVLLTGSPGGRTIINTSLCVVLNVLEFDMPVQEAVDAPRWHHQWFPDVARFEGFSTHPALVQELTNLGHRVSPGRQGDAHSIRVDPVTGRFLGAADRRIEGAAKGY</sequence>
<evidence type="ECO:0000256" key="5">
    <source>
        <dbReference type="ARBA" id="ARBA00022801"/>
    </source>
</evidence>
<dbReference type="InterPro" id="IPR043137">
    <property type="entry name" value="GGT_ssub_C"/>
</dbReference>